<keyword evidence="3" id="KW-1185">Reference proteome</keyword>
<evidence type="ECO:0000313" key="3">
    <source>
        <dbReference type="Proteomes" id="UP000579281"/>
    </source>
</evidence>
<protein>
    <submittedName>
        <fullName evidence="2">Archaellum biogenesis ATPase FlaH</fullName>
    </submittedName>
</protein>
<keyword evidence="1" id="KW-0175">Coiled coil</keyword>
<evidence type="ECO:0000256" key="1">
    <source>
        <dbReference type="SAM" id="Coils"/>
    </source>
</evidence>
<gene>
    <name evidence="2" type="ORF">HNQ80_004776</name>
</gene>
<reference evidence="2 3" key="1">
    <citation type="submission" date="2020-08" db="EMBL/GenBank/DDBJ databases">
        <title>Genomic Encyclopedia of Type Strains, Phase IV (KMG-IV): sequencing the most valuable type-strain genomes for metagenomic binning, comparative biology and taxonomic classification.</title>
        <authorList>
            <person name="Goeker M."/>
        </authorList>
    </citation>
    <scope>NUCLEOTIDE SEQUENCE [LARGE SCALE GENOMIC DNA]</scope>
    <source>
        <strain evidence="2 3">DSM 103526</strain>
    </source>
</reference>
<dbReference type="AlphaFoldDB" id="A0A841L680"/>
<comment type="caution">
    <text evidence="2">The sequence shown here is derived from an EMBL/GenBank/DDBJ whole genome shotgun (WGS) entry which is preliminary data.</text>
</comment>
<organism evidence="2 3">
    <name type="scientific">Anaerosolibacter carboniphilus</name>
    <dbReference type="NCBI Taxonomy" id="1417629"/>
    <lineage>
        <taxon>Bacteria</taxon>
        <taxon>Bacillati</taxon>
        <taxon>Bacillota</taxon>
        <taxon>Clostridia</taxon>
        <taxon>Peptostreptococcales</taxon>
        <taxon>Thermotaleaceae</taxon>
        <taxon>Anaerosolibacter</taxon>
    </lineage>
</organism>
<name>A0A841L680_9FIRM</name>
<dbReference type="Proteomes" id="UP000579281">
    <property type="component" value="Unassembled WGS sequence"/>
</dbReference>
<dbReference type="RefSeq" id="WP_243183521.1">
    <property type="nucleotide sequence ID" value="NZ_JACHEN010000043.1"/>
</dbReference>
<evidence type="ECO:0000313" key="2">
    <source>
        <dbReference type="EMBL" id="MBB6218602.1"/>
    </source>
</evidence>
<proteinExistence type="predicted"/>
<sequence>MDMKIYRRHYETIRDMIKDLGIDGTDEYLQEEMKIVTKNVSALREKVDKLKDTLAKITNTDERTHIEYDVQDQEDLLRNLLLKLKIIDERYVCFKEYVRARS</sequence>
<accession>A0A841L680</accession>
<dbReference type="EMBL" id="JACHEN010000043">
    <property type="protein sequence ID" value="MBB6218602.1"/>
    <property type="molecule type" value="Genomic_DNA"/>
</dbReference>
<feature type="coiled-coil region" evidence="1">
    <location>
        <begin position="33"/>
        <end position="90"/>
    </location>
</feature>